<feature type="transmembrane region" description="Helical" evidence="3">
    <location>
        <begin position="36"/>
        <end position="56"/>
    </location>
</feature>
<comment type="subcellular location">
    <subcellularLocation>
        <location evidence="1">Endomembrane system</location>
        <topology evidence="1">Multi-pass membrane protein</topology>
    </subcellularLocation>
</comment>
<dbReference type="Pfam" id="PF00892">
    <property type="entry name" value="EamA"/>
    <property type="match status" value="2"/>
</dbReference>
<dbReference type="PANTHER" id="PTHR22911:SF76">
    <property type="entry name" value="EAMA DOMAIN-CONTAINING PROTEIN"/>
    <property type="match status" value="1"/>
</dbReference>
<dbReference type="PANTHER" id="PTHR22911">
    <property type="entry name" value="ACYL-MALONYL CONDENSING ENZYME-RELATED"/>
    <property type="match status" value="1"/>
</dbReference>
<comment type="caution">
    <text evidence="5">The sequence shown here is derived from an EMBL/GenBank/DDBJ whole genome shotgun (WGS) entry which is preliminary data.</text>
</comment>
<keyword evidence="3" id="KW-1133">Transmembrane helix</keyword>
<sequence>MEKPPIHPYIPIIIGVISVSLSAIFVKLSSADAGVIAFYRMLFSIMIMLPWFLMKYKNEIKVLSKRDWTFSSIAGVFLSFHFILWFESLNYTSVASSTVLVTMQPLFAFIGTYLFFKEKITLQTFIAGGIAILGSVLISWGDFKISGTALYGDILALIACALITGYLLFGQDVRKRLSLVTYTMVVYSVSTVTLFFYIIVKGESFGPYPAIDWMWFILLAIIPNLLGHNLFNWVLKWTSTNVISIAILFEPVGAALLAMFIFNEYLTVSQIVGGLVVILGIMLFVVDLKKFFRKKA</sequence>
<evidence type="ECO:0000313" key="5">
    <source>
        <dbReference type="EMBL" id="OUZ37608.1"/>
    </source>
</evidence>
<dbReference type="SUPFAM" id="SSF103481">
    <property type="entry name" value="Multidrug resistance efflux transporter EmrE"/>
    <property type="match status" value="2"/>
</dbReference>
<feature type="transmembrane region" description="Helical" evidence="3">
    <location>
        <begin position="98"/>
        <end position="116"/>
    </location>
</feature>
<accession>A0ABX3ZD30</accession>
<comment type="similarity">
    <text evidence="2">Belongs to the EamA transporter family.</text>
</comment>
<reference evidence="5 6" key="1">
    <citation type="journal article" date="2017" name="Int. J. Syst. Evol. Microbiol.">
        <title>Solibacillus kalamii sp. nov., isolated from a high-efficiency particulate arrestance filter system used in the International Space Station.</title>
        <authorList>
            <person name="Checinska Sielaff A."/>
            <person name="Kumar R.M."/>
            <person name="Pal D."/>
            <person name="Mayilraj S."/>
            <person name="Venkateswaran K."/>
        </authorList>
    </citation>
    <scope>NUCLEOTIDE SEQUENCE [LARGE SCALE GENOMIC DNA]</scope>
    <source>
        <strain evidence="5 6">ISSFR-015</strain>
    </source>
</reference>
<evidence type="ECO:0000256" key="1">
    <source>
        <dbReference type="ARBA" id="ARBA00004127"/>
    </source>
</evidence>
<feature type="transmembrane region" description="Helical" evidence="3">
    <location>
        <begin position="149"/>
        <end position="169"/>
    </location>
</feature>
<feature type="transmembrane region" description="Helical" evidence="3">
    <location>
        <begin position="181"/>
        <end position="200"/>
    </location>
</feature>
<feature type="transmembrane region" description="Helical" evidence="3">
    <location>
        <begin position="268"/>
        <end position="286"/>
    </location>
</feature>
<protein>
    <submittedName>
        <fullName evidence="5">EamA family transporter</fullName>
    </submittedName>
</protein>
<evidence type="ECO:0000256" key="3">
    <source>
        <dbReference type="SAM" id="Phobius"/>
    </source>
</evidence>
<evidence type="ECO:0000259" key="4">
    <source>
        <dbReference type="Pfam" id="PF00892"/>
    </source>
</evidence>
<feature type="domain" description="EamA" evidence="4">
    <location>
        <begin position="151"/>
        <end position="285"/>
    </location>
</feature>
<feature type="domain" description="EamA" evidence="4">
    <location>
        <begin position="12"/>
        <end position="139"/>
    </location>
</feature>
<feature type="transmembrane region" description="Helical" evidence="3">
    <location>
        <begin position="68"/>
        <end position="86"/>
    </location>
</feature>
<dbReference type="Proteomes" id="UP000196594">
    <property type="component" value="Unassembled WGS sequence"/>
</dbReference>
<dbReference type="EMBL" id="NHNT01000014">
    <property type="protein sequence ID" value="OUZ37608.1"/>
    <property type="molecule type" value="Genomic_DNA"/>
</dbReference>
<feature type="transmembrane region" description="Helical" evidence="3">
    <location>
        <begin position="12"/>
        <end position="30"/>
    </location>
</feature>
<keyword evidence="3" id="KW-0812">Transmembrane</keyword>
<evidence type="ECO:0000256" key="2">
    <source>
        <dbReference type="ARBA" id="ARBA00007362"/>
    </source>
</evidence>
<keyword evidence="6" id="KW-1185">Reference proteome</keyword>
<proteinExistence type="inferred from homology"/>
<keyword evidence="3" id="KW-0472">Membrane</keyword>
<dbReference type="InterPro" id="IPR037185">
    <property type="entry name" value="EmrE-like"/>
</dbReference>
<feature type="transmembrane region" description="Helical" evidence="3">
    <location>
        <begin position="125"/>
        <end position="143"/>
    </location>
</feature>
<dbReference type="InterPro" id="IPR000620">
    <property type="entry name" value="EamA_dom"/>
</dbReference>
<dbReference type="RefSeq" id="WP_087618347.1">
    <property type="nucleotide sequence ID" value="NZ_JAFBEY010000011.1"/>
</dbReference>
<name>A0ABX3ZD30_9BACL</name>
<gene>
    <name evidence="5" type="ORF">CBM15_16610</name>
</gene>
<feature type="transmembrane region" description="Helical" evidence="3">
    <location>
        <begin position="242"/>
        <end position="262"/>
    </location>
</feature>
<feature type="transmembrane region" description="Helical" evidence="3">
    <location>
        <begin position="212"/>
        <end position="235"/>
    </location>
</feature>
<organism evidence="5 6">
    <name type="scientific">Solibacillus kalamii</name>
    <dbReference type="NCBI Taxonomy" id="1748298"/>
    <lineage>
        <taxon>Bacteria</taxon>
        <taxon>Bacillati</taxon>
        <taxon>Bacillota</taxon>
        <taxon>Bacilli</taxon>
        <taxon>Bacillales</taxon>
        <taxon>Caryophanaceae</taxon>
        <taxon>Solibacillus</taxon>
    </lineage>
</organism>
<evidence type="ECO:0000313" key="6">
    <source>
        <dbReference type="Proteomes" id="UP000196594"/>
    </source>
</evidence>